<dbReference type="AlphaFoldDB" id="A0A8H3A2J0"/>
<protein>
    <submittedName>
        <fullName evidence="3">Uncharacterized protein</fullName>
    </submittedName>
</protein>
<feature type="compositionally biased region" description="Basic and acidic residues" evidence="1">
    <location>
        <begin position="575"/>
        <end position="585"/>
    </location>
</feature>
<keyword evidence="2" id="KW-0812">Transmembrane</keyword>
<accession>A0A8H3A2J0</accession>
<organism evidence="3 4">
    <name type="scientific">Rhizoctonia solani</name>
    <dbReference type="NCBI Taxonomy" id="456999"/>
    <lineage>
        <taxon>Eukaryota</taxon>
        <taxon>Fungi</taxon>
        <taxon>Dikarya</taxon>
        <taxon>Basidiomycota</taxon>
        <taxon>Agaricomycotina</taxon>
        <taxon>Agaricomycetes</taxon>
        <taxon>Cantharellales</taxon>
        <taxon>Ceratobasidiaceae</taxon>
        <taxon>Rhizoctonia</taxon>
    </lineage>
</organism>
<evidence type="ECO:0000256" key="1">
    <source>
        <dbReference type="SAM" id="MobiDB-lite"/>
    </source>
</evidence>
<keyword evidence="2" id="KW-0472">Membrane</keyword>
<dbReference type="EMBL" id="CAJMWX010000077">
    <property type="protein sequence ID" value="CAE6399930.1"/>
    <property type="molecule type" value="Genomic_DNA"/>
</dbReference>
<name>A0A8H3A2J0_9AGAM</name>
<feature type="compositionally biased region" description="Basic and acidic residues" evidence="1">
    <location>
        <begin position="555"/>
        <end position="566"/>
    </location>
</feature>
<feature type="region of interest" description="Disordered" evidence="1">
    <location>
        <begin position="337"/>
        <end position="704"/>
    </location>
</feature>
<evidence type="ECO:0000256" key="2">
    <source>
        <dbReference type="SAM" id="Phobius"/>
    </source>
</evidence>
<sequence length="704" mass="76197">MTANIAANLVSATVQTLVTAIAITLATLVAALALTLATVVATLAPTLVTVVATLAPTLVTTAIALTPTLVTAAIALARTIANAAGTLVRARAPLTAQNAAALARLLAHALPKIGNIAASSRRASSLSSNRPLKSDDPEGLPKPPEGWMDKDYYDRMETSQYMGTGAGRSGRVHVKVNGVDTKNIKYSFLEKLKTREAKFAFIELYGHPFARKVGIPYFNPYGHVPRDPKVVPRIPRPSGDFKLLIEVGAVGDVEWWNDVLAVMRSLTNELKPDASVLQPGQKSVTWVNFSGDLRTKLFQRAYDAFPIFYIFRDQTNKDCWPVREIARDFLSGSSAYDGKRKHIRDGTKRMRRNATKITENRAKQYTVPAREDDPWYNSAPAGGFNPSALDGKRVPLTKSRVDAPQNSTSKRDARRADKVVAEEEARDKAAASKSEATKRPKDKVVAKTGETPKAGASKPTAQKDGKKQVPKPPKGLRPVDSEEELLKETRDLLVSTTAQASITPRESSRLQVEVVSKPSSPPKRKAKDTLDGPPAKQQRLTGVRTRSSGAPMPIEADKAKAPESSKAKRPPPATSDKELERETPKPRPRPKQRPPPNPSADAEVGAEQLPKTPKPELEPEPEPEPEPESSKSPPDSNPPKKTLLENAELGPTTEKAAGEGAKSVTKGGQPSSELVHIDGQRVAKATKTKVPAQSDRILRSRAKK</sequence>
<feature type="region of interest" description="Disordered" evidence="1">
    <location>
        <begin position="124"/>
        <end position="148"/>
    </location>
</feature>
<gene>
    <name evidence="3" type="ORF">RDB_LOCUS2977</name>
</gene>
<feature type="compositionally biased region" description="Basic and acidic residues" evidence="1">
    <location>
        <begin position="409"/>
        <end position="445"/>
    </location>
</feature>
<feature type="compositionally biased region" description="Basic and acidic residues" evidence="1">
    <location>
        <begin position="477"/>
        <end position="491"/>
    </location>
</feature>
<evidence type="ECO:0000313" key="4">
    <source>
        <dbReference type="Proteomes" id="UP000663888"/>
    </source>
</evidence>
<keyword evidence="2" id="KW-1133">Transmembrane helix</keyword>
<feature type="compositionally biased region" description="Polar residues" evidence="1">
    <location>
        <begin position="538"/>
        <end position="548"/>
    </location>
</feature>
<feature type="compositionally biased region" description="Acidic residues" evidence="1">
    <location>
        <begin position="618"/>
        <end position="627"/>
    </location>
</feature>
<feature type="compositionally biased region" description="Basic residues" evidence="1">
    <location>
        <begin position="339"/>
        <end position="354"/>
    </location>
</feature>
<proteinExistence type="predicted"/>
<reference evidence="3" key="1">
    <citation type="submission" date="2021-01" db="EMBL/GenBank/DDBJ databases">
        <authorList>
            <person name="Kaushik A."/>
        </authorList>
    </citation>
    <scope>NUCLEOTIDE SEQUENCE</scope>
    <source>
        <strain evidence="3">AG4-R118</strain>
    </source>
</reference>
<feature type="transmembrane region" description="Helical" evidence="2">
    <location>
        <begin position="50"/>
        <end position="77"/>
    </location>
</feature>
<feature type="compositionally biased region" description="Polar residues" evidence="1">
    <location>
        <begin position="494"/>
        <end position="505"/>
    </location>
</feature>
<dbReference type="Proteomes" id="UP000663888">
    <property type="component" value="Unassembled WGS sequence"/>
</dbReference>
<comment type="caution">
    <text evidence="3">The sequence shown here is derived from an EMBL/GenBank/DDBJ whole genome shotgun (WGS) entry which is preliminary data.</text>
</comment>
<evidence type="ECO:0000313" key="3">
    <source>
        <dbReference type="EMBL" id="CAE6399930.1"/>
    </source>
</evidence>